<organism evidence="1 2">
    <name type="scientific">Austropuccinia psidii MF-1</name>
    <dbReference type="NCBI Taxonomy" id="1389203"/>
    <lineage>
        <taxon>Eukaryota</taxon>
        <taxon>Fungi</taxon>
        <taxon>Dikarya</taxon>
        <taxon>Basidiomycota</taxon>
        <taxon>Pucciniomycotina</taxon>
        <taxon>Pucciniomycetes</taxon>
        <taxon>Pucciniales</taxon>
        <taxon>Sphaerophragmiaceae</taxon>
        <taxon>Austropuccinia</taxon>
    </lineage>
</organism>
<name>A0A9Q3BVI1_9BASI</name>
<evidence type="ECO:0000313" key="2">
    <source>
        <dbReference type="Proteomes" id="UP000765509"/>
    </source>
</evidence>
<sequence length="113" mass="13339">MLRIQVGKFCFSVGQSPPRDDKLIPPHLRFQTSPILALAVKDTVSNEYWACAAETTQLWELFFFSLIRWRKPRKNHWGRLFDTNPTDLSEMAPRHNLQRPLPRCGWSQFVRQN</sequence>
<evidence type="ECO:0000313" key="1">
    <source>
        <dbReference type="EMBL" id="MBW0472264.1"/>
    </source>
</evidence>
<gene>
    <name evidence="1" type="ORF">O181_011979</name>
</gene>
<dbReference type="AlphaFoldDB" id="A0A9Q3BVI1"/>
<proteinExistence type="predicted"/>
<dbReference type="Proteomes" id="UP000765509">
    <property type="component" value="Unassembled WGS sequence"/>
</dbReference>
<protein>
    <submittedName>
        <fullName evidence="1">Uncharacterized protein</fullName>
    </submittedName>
</protein>
<dbReference type="EMBL" id="AVOT02003029">
    <property type="protein sequence ID" value="MBW0472264.1"/>
    <property type="molecule type" value="Genomic_DNA"/>
</dbReference>
<accession>A0A9Q3BVI1</accession>
<keyword evidence="2" id="KW-1185">Reference proteome</keyword>
<reference evidence="1" key="1">
    <citation type="submission" date="2021-03" db="EMBL/GenBank/DDBJ databases">
        <title>Draft genome sequence of rust myrtle Austropuccinia psidii MF-1, a brazilian biotype.</title>
        <authorList>
            <person name="Quecine M.C."/>
            <person name="Pachon D.M.R."/>
            <person name="Bonatelli M.L."/>
            <person name="Correr F.H."/>
            <person name="Franceschini L.M."/>
            <person name="Leite T.F."/>
            <person name="Margarido G.R.A."/>
            <person name="Almeida C.A."/>
            <person name="Ferrarezi J.A."/>
            <person name="Labate C.A."/>
        </authorList>
    </citation>
    <scope>NUCLEOTIDE SEQUENCE</scope>
    <source>
        <strain evidence="1">MF-1</strain>
    </source>
</reference>
<comment type="caution">
    <text evidence="1">The sequence shown here is derived from an EMBL/GenBank/DDBJ whole genome shotgun (WGS) entry which is preliminary data.</text>
</comment>